<proteinExistence type="predicted"/>
<dbReference type="GO" id="GO:0070124">
    <property type="term" value="P:mitochondrial translational initiation"/>
    <property type="evidence" value="ECO:0007669"/>
    <property type="project" value="TreeGrafter"/>
</dbReference>
<feature type="region of interest" description="Disordered" evidence="1">
    <location>
        <begin position="214"/>
        <end position="235"/>
    </location>
</feature>
<evidence type="ECO:0000256" key="1">
    <source>
        <dbReference type="SAM" id="MobiDB-lite"/>
    </source>
</evidence>
<dbReference type="OrthoDB" id="3913595at2759"/>
<dbReference type="STRING" id="2004952.A0A2C5Z2G3"/>
<comment type="caution">
    <text evidence="2">The sequence shown here is derived from an EMBL/GenBank/DDBJ whole genome shotgun (WGS) entry which is preliminary data.</text>
</comment>
<dbReference type="GO" id="GO:0005763">
    <property type="term" value="C:mitochondrial small ribosomal subunit"/>
    <property type="evidence" value="ECO:0007669"/>
    <property type="project" value="TreeGrafter"/>
</dbReference>
<dbReference type="Proteomes" id="UP000226431">
    <property type="component" value="Unassembled WGS sequence"/>
</dbReference>
<protein>
    <submittedName>
        <fullName evidence="2">Uncharacterized protein</fullName>
    </submittedName>
</protein>
<reference evidence="2 3" key="1">
    <citation type="submission" date="2017-06" db="EMBL/GenBank/DDBJ databases">
        <title>Ant-infecting Ophiocordyceps genomes reveal a high diversity of potential behavioral manipulation genes and a possible major role for enterotoxins.</title>
        <authorList>
            <person name="De Bekker C."/>
            <person name="Evans H.C."/>
            <person name="Brachmann A."/>
            <person name="Hughes D.P."/>
        </authorList>
    </citation>
    <scope>NUCLEOTIDE SEQUENCE [LARGE SCALE GENOMIC DNA]</scope>
    <source>
        <strain evidence="2 3">Map16</strain>
    </source>
</reference>
<organism evidence="2 3">
    <name type="scientific">Ophiocordyceps camponoti-rufipedis</name>
    <dbReference type="NCBI Taxonomy" id="2004952"/>
    <lineage>
        <taxon>Eukaryota</taxon>
        <taxon>Fungi</taxon>
        <taxon>Dikarya</taxon>
        <taxon>Ascomycota</taxon>
        <taxon>Pezizomycotina</taxon>
        <taxon>Sordariomycetes</taxon>
        <taxon>Hypocreomycetidae</taxon>
        <taxon>Hypocreales</taxon>
        <taxon>Ophiocordycipitaceae</taxon>
        <taxon>Ophiocordyceps</taxon>
    </lineage>
</organism>
<accession>A0A2C5Z2G3</accession>
<dbReference type="Pfam" id="PF11709">
    <property type="entry name" value="Mit_ribos_Mrp51"/>
    <property type="match status" value="1"/>
</dbReference>
<gene>
    <name evidence="2" type="ORF">CDD80_3735</name>
</gene>
<keyword evidence="3" id="KW-1185">Reference proteome</keyword>
<evidence type="ECO:0000313" key="2">
    <source>
        <dbReference type="EMBL" id="PHH73554.1"/>
    </source>
</evidence>
<dbReference type="PANTHER" id="PTHR28058">
    <property type="entry name" value="37S RIBOSOMAL PROTEIN MRP51, MITOCHONDRIAL"/>
    <property type="match status" value="1"/>
</dbReference>
<dbReference type="EMBL" id="NJES01000335">
    <property type="protein sequence ID" value="PHH73554.1"/>
    <property type="molecule type" value="Genomic_DNA"/>
</dbReference>
<evidence type="ECO:0000313" key="3">
    <source>
        <dbReference type="Proteomes" id="UP000226431"/>
    </source>
</evidence>
<dbReference type="GO" id="GO:0003735">
    <property type="term" value="F:structural constituent of ribosome"/>
    <property type="evidence" value="ECO:0007669"/>
    <property type="project" value="TreeGrafter"/>
</dbReference>
<name>A0A2C5Z2G3_9HYPO</name>
<dbReference type="PANTHER" id="PTHR28058:SF1">
    <property type="entry name" value="SMALL RIBOSOMAL SUBUNIT PROTEIN BS1M"/>
    <property type="match status" value="1"/>
</dbReference>
<sequence>MGSASHTAPGAALLRKSRMFSLPKPLPNPGKKNSYRLRDYRSSTSTKAYPTRQAIVSLPAYRDLGDWGLKRPFPRKTTLSTSTPVIRVNAIDSRESITDFASSADYWASLEKFREMNVAISVRRIITEYEHRNVNQRPITLPRRSVFEEETDFTYLPAHRYNVDTIDRRWKFSGPWVSRMSEGEFARYLKKNVWPRRAEFRSLLKDQLAQDLTANQQKAARDKGDTLPPPVKPQDVTDTQFMDFLRKVRRDRILSYGLTSTFLDMAPLGHPGANVSTVLLPTRGHITRSPYAKNGPPATHPSAGISYLRTHAYMENHPIYGPQRMRTPVEARVISPRTSSRKVRVSVAGFVSEPPAGNNDWNKRNPKQAMRGTDYLDTVTYGGGKDYVDVYSVFIDTAGRVVPQLNVVDEESKLIAKEMKGEKRIFEKVSHGE</sequence>
<dbReference type="AlphaFoldDB" id="A0A2C5Z2G3"/>
<dbReference type="InterPro" id="IPR016712">
    <property type="entry name" value="Rbsml_bS1m-like"/>
</dbReference>